<comment type="similarity">
    <text evidence="2">Belongs to the pseudouridine synthase RluA family.</text>
</comment>
<dbReference type="Proteomes" id="UP001491310">
    <property type="component" value="Unassembled WGS sequence"/>
</dbReference>
<feature type="compositionally biased region" description="Low complexity" evidence="3">
    <location>
        <begin position="21"/>
        <end position="31"/>
    </location>
</feature>
<dbReference type="PANTHER" id="PTHR21600">
    <property type="entry name" value="MITOCHONDRIAL RNA PSEUDOURIDINE SYNTHASE"/>
    <property type="match status" value="1"/>
</dbReference>
<sequence>MGQQTETQPPVCRVEFKESRPSVTSSSDSVQVEDQNISEALKDALAEEEVLRKECMQLTFKGVDDAGNPIRRDTAAVAQLMQLPEARIKLMLHRALRAIPLVADEVPITVIYEDDDLLAVSKPPFLVTAPKHRWQGGSLVNRVLNYLGRPPHPLHRLDMNTSGVVLFAKKPDIVAAMHDQFRDQQVQKQYVALSLGIPSQSSFTEEGPIGMHPSLKVARLVCEGGLPSRTDFWVLDKAEVDFTSEVAPSELVPDISSLETRKASLLCCAPRTGRTHQIRVHLAHAGHPIAGDEIYGLKVTWTPRQLLHAVRLRVTHPRTQQPLDLQAPLPEDFEKAIARLGMHMPENLPELPS</sequence>
<proteinExistence type="inferred from homology"/>
<accession>A0ABR2YFH8</accession>
<feature type="domain" description="Pseudouridine synthase RsuA/RluA-like" evidence="4">
    <location>
        <begin position="116"/>
        <end position="284"/>
    </location>
</feature>
<dbReference type="InterPro" id="IPR006145">
    <property type="entry name" value="PsdUridine_synth_RsuA/RluA"/>
</dbReference>
<gene>
    <name evidence="5" type="ORF">WJX75_006017</name>
</gene>
<evidence type="ECO:0000313" key="6">
    <source>
        <dbReference type="Proteomes" id="UP001491310"/>
    </source>
</evidence>
<keyword evidence="6" id="KW-1185">Reference proteome</keyword>
<dbReference type="InterPro" id="IPR020103">
    <property type="entry name" value="PsdUridine_synth_cat_dom_sf"/>
</dbReference>
<dbReference type="Pfam" id="PF00849">
    <property type="entry name" value="PseudoU_synth_2"/>
    <property type="match status" value="1"/>
</dbReference>
<feature type="region of interest" description="Disordered" evidence="3">
    <location>
        <begin position="1"/>
        <end position="31"/>
    </location>
</feature>
<comment type="caution">
    <text evidence="5">The sequence shown here is derived from an EMBL/GenBank/DDBJ whole genome shotgun (WGS) entry which is preliminary data.</text>
</comment>
<dbReference type="InterPro" id="IPR006224">
    <property type="entry name" value="PsdUridine_synth_RluA-like_CS"/>
</dbReference>
<evidence type="ECO:0000256" key="2">
    <source>
        <dbReference type="ARBA" id="ARBA00010876"/>
    </source>
</evidence>
<dbReference type="CDD" id="cd02869">
    <property type="entry name" value="PseudoU_synth_RluA_like"/>
    <property type="match status" value="1"/>
</dbReference>
<evidence type="ECO:0000259" key="4">
    <source>
        <dbReference type="Pfam" id="PF00849"/>
    </source>
</evidence>
<dbReference type="Gene3D" id="3.30.2350.10">
    <property type="entry name" value="Pseudouridine synthase"/>
    <property type="match status" value="1"/>
</dbReference>
<dbReference type="PANTHER" id="PTHR21600:SF87">
    <property type="entry name" value="RNA PSEUDOURIDYLATE SYNTHASE DOMAIN-CONTAINING PROTEIN 1"/>
    <property type="match status" value="1"/>
</dbReference>
<evidence type="ECO:0000256" key="1">
    <source>
        <dbReference type="ARBA" id="ARBA00000073"/>
    </source>
</evidence>
<dbReference type="InterPro" id="IPR050188">
    <property type="entry name" value="RluA_PseudoU_synthase"/>
</dbReference>
<name>A0ABR2YFH8_9CHLO</name>
<reference evidence="5 6" key="1">
    <citation type="journal article" date="2024" name="Nat. Commun.">
        <title>Phylogenomics reveals the evolutionary origins of lichenization in chlorophyte algae.</title>
        <authorList>
            <person name="Puginier C."/>
            <person name="Libourel C."/>
            <person name="Otte J."/>
            <person name="Skaloud P."/>
            <person name="Haon M."/>
            <person name="Grisel S."/>
            <person name="Petersen M."/>
            <person name="Berrin J.G."/>
            <person name="Delaux P.M."/>
            <person name="Dal Grande F."/>
            <person name="Keller J."/>
        </authorList>
    </citation>
    <scope>NUCLEOTIDE SEQUENCE [LARGE SCALE GENOMIC DNA]</scope>
    <source>
        <strain evidence="5 6">SAG 216-7</strain>
    </source>
</reference>
<protein>
    <recommendedName>
        <fullName evidence="4">Pseudouridine synthase RsuA/RluA-like domain-containing protein</fullName>
    </recommendedName>
</protein>
<dbReference type="SUPFAM" id="SSF55120">
    <property type="entry name" value="Pseudouridine synthase"/>
    <property type="match status" value="1"/>
</dbReference>
<dbReference type="EMBL" id="JALJOT010000013">
    <property type="protein sequence ID" value="KAK9904175.1"/>
    <property type="molecule type" value="Genomic_DNA"/>
</dbReference>
<organism evidence="5 6">
    <name type="scientific">Coccomyxa subellipsoidea</name>
    <dbReference type="NCBI Taxonomy" id="248742"/>
    <lineage>
        <taxon>Eukaryota</taxon>
        <taxon>Viridiplantae</taxon>
        <taxon>Chlorophyta</taxon>
        <taxon>core chlorophytes</taxon>
        <taxon>Trebouxiophyceae</taxon>
        <taxon>Trebouxiophyceae incertae sedis</taxon>
        <taxon>Coccomyxaceae</taxon>
        <taxon>Coccomyxa</taxon>
    </lineage>
</organism>
<dbReference type="PROSITE" id="PS01129">
    <property type="entry name" value="PSI_RLU"/>
    <property type="match status" value="1"/>
</dbReference>
<evidence type="ECO:0000256" key="3">
    <source>
        <dbReference type="SAM" id="MobiDB-lite"/>
    </source>
</evidence>
<comment type="catalytic activity">
    <reaction evidence="1">
        <text>a uridine in RNA = a pseudouridine in RNA</text>
        <dbReference type="Rhea" id="RHEA:48348"/>
        <dbReference type="Rhea" id="RHEA-COMP:12068"/>
        <dbReference type="Rhea" id="RHEA-COMP:12069"/>
        <dbReference type="ChEBI" id="CHEBI:65314"/>
        <dbReference type="ChEBI" id="CHEBI:65315"/>
    </reaction>
</comment>
<evidence type="ECO:0000313" key="5">
    <source>
        <dbReference type="EMBL" id="KAK9904175.1"/>
    </source>
</evidence>